<gene>
    <name evidence="1" type="ORF">INT47_010252</name>
</gene>
<dbReference type="AlphaFoldDB" id="A0A8H7RCA9"/>
<accession>A0A8H7RCA9</accession>
<evidence type="ECO:0000313" key="1">
    <source>
        <dbReference type="EMBL" id="KAG2208556.1"/>
    </source>
</evidence>
<dbReference type="EMBL" id="JAEPRD010000019">
    <property type="protein sequence ID" value="KAG2208556.1"/>
    <property type="molecule type" value="Genomic_DNA"/>
</dbReference>
<name>A0A8H7RCA9_9FUNG</name>
<evidence type="ECO:0000313" key="2">
    <source>
        <dbReference type="Proteomes" id="UP000603453"/>
    </source>
</evidence>
<proteinExistence type="predicted"/>
<sequence length="364" mass="41800">MFAIHKACPNLSKTNTTLKRLRISVLTIPENYSRYTANCISTQTYTIHLTLGTSLNLWVNAVGISNAVNLTKRLGTVVGTTLAFSVNRMGNRDVYYEFMYQDKTGGSIDNLKLSYLMKDSDYYRRNDKGHVAFEIALSDTRRSIIGPDVSRDLSVDLRNPNPKFLAAFLKYAIQNCSNLESFKFYGLSRKDLYFRTSLHYNPNSSNFPKDSTAVKKKKKGLTVAIGHKTLPPDDMLGQLSFYFPYIGLYMVAVRRDIPQEEYLEERDVSVFRNSELLYLDIDVLMHKSIHVLYTDGEEVSSDFQVLYSSNHNIDLKILEEKKRIRKIRILFSIIRRNKITTIIISMNFYQSSLIAAIENGQLHD</sequence>
<organism evidence="1 2">
    <name type="scientific">Mucor saturninus</name>
    <dbReference type="NCBI Taxonomy" id="64648"/>
    <lineage>
        <taxon>Eukaryota</taxon>
        <taxon>Fungi</taxon>
        <taxon>Fungi incertae sedis</taxon>
        <taxon>Mucoromycota</taxon>
        <taxon>Mucoromycotina</taxon>
        <taxon>Mucoromycetes</taxon>
        <taxon>Mucorales</taxon>
        <taxon>Mucorineae</taxon>
        <taxon>Mucoraceae</taxon>
        <taxon>Mucor</taxon>
    </lineage>
</organism>
<keyword evidence="2" id="KW-1185">Reference proteome</keyword>
<comment type="caution">
    <text evidence="1">The sequence shown here is derived from an EMBL/GenBank/DDBJ whole genome shotgun (WGS) entry which is preliminary data.</text>
</comment>
<dbReference type="Proteomes" id="UP000603453">
    <property type="component" value="Unassembled WGS sequence"/>
</dbReference>
<reference evidence="1" key="1">
    <citation type="submission" date="2020-12" db="EMBL/GenBank/DDBJ databases">
        <title>Metabolic potential, ecology and presence of endohyphal bacteria is reflected in genomic diversity of Mucoromycotina.</title>
        <authorList>
            <person name="Muszewska A."/>
            <person name="Okrasinska A."/>
            <person name="Steczkiewicz K."/>
            <person name="Drgas O."/>
            <person name="Orlowska M."/>
            <person name="Perlinska-Lenart U."/>
            <person name="Aleksandrzak-Piekarczyk T."/>
            <person name="Szatraj K."/>
            <person name="Zielenkiewicz U."/>
            <person name="Pilsyk S."/>
            <person name="Malc E."/>
            <person name="Mieczkowski P."/>
            <person name="Kruszewska J.S."/>
            <person name="Biernat P."/>
            <person name="Pawlowska J."/>
        </authorList>
    </citation>
    <scope>NUCLEOTIDE SEQUENCE</scope>
    <source>
        <strain evidence="1">WA0000017839</strain>
    </source>
</reference>
<protein>
    <submittedName>
        <fullName evidence="1">Uncharacterized protein</fullName>
    </submittedName>
</protein>